<dbReference type="AlphaFoldDB" id="A0A8J4CZT6"/>
<organism evidence="1 2">
    <name type="scientific">Volvox reticuliferus</name>
    <dbReference type="NCBI Taxonomy" id="1737510"/>
    <lineage>
        <taxon>Eukaryota</taxon>
        <taxon>Viridiplantae</taxon>
        <taxon>Chlorophyta</taxon>
        <taxon>core chlorophytes</taxon>
        <taxon>Chlorophyceae</taxon>
        <taxon>CS clade</taxon>
        <taxon>Chlamydomonadales</taxon>
        <taxon>Volvocaceae</taxon>
        <taxon>Volvox</taxon>
    </lineage>
</organism>
<accession>A0A8J4CZT6</accession>
<dbReference type="EMBL" id="BNCP01000077">
    <property type="protein sequence ID" value="GIL92400.1"/>
    <property type="molecule type" value="Genomic_DNA"/>
</dbReference>
<protein>
    <submittedName>
        <fullName evidence="1">Uncharacterized protein</fullName>
    </submittedName>
</protein>
<evidence type="ECO:0000313" key="1">
    <source>
        <dbReference type="EMBL" id="GIL92400.1"/>
    </source>
</evidence>
<gene>
    <name evidence="1" type="ORF">Vretifemale_19977</name>
</gene>
<evidence type="ECO:0000313" key="2">
    <source>
        <dbReference type="Proteomes" id="UP000747110"/>
    </source>
</evidence>
<dbReference type="Proteomes" id="UP000747110">
    <property type="component" value="Unassembled WGS sequence"/>
</dbReference>
<name>A0A8J4CZT6_9CHLO</name>
<sequence length="136" mass="13952">MPPFAPISIHTSLEGCRTSATWRAVSTTMIPTGDRCAAALLTSLESSVWESWKALALMYRTGAETAEAGPAGERAVRVAPLPSAGSAVRSRLRLPCSDAGEGAMPKPSPPAPCAAKRPMVVTAPVAVAVVEVAVVA</sequence>
<keyword evidence="2" id="KW-1185">Reference proteome</keyword>
<proteinExistence type="predicted"/>
<reference evidence="1" key="1">
    <citation type="journal article" date="2021" name="Proc. Natl. Acad. Sci. U.S.A.">
        <title>Three genomes in the algal genus Volvox reveal the fate of a haploid sex-determining region after a transition to homothallism.</title>
        <authorList>
            <person name="Yamamoto K."/>
            <person name="Hamaji T."/>
            <person name="Kawai-Toyooka H."/>
            <person name="Matsuzaki R."/>
            <person name="Takahashi F."/>
            <person name="Nishimura Y."/>
            <person name="Kawachi M."/>
            <person name="Noguchi H."/>
            <person name="Minakuchi Y."/>
            <person name="Umen J.G."/>
            <person name="Toyoda A."/>
            <person name="Nozaki H."/>
        </authorList>
    </citation>
    <scope>NUCLEOTIDE SEQUENCE</scope>
    <source>
        <strain evidence="1">NIES-3786</strain>
    </source>
</reference>
<comment type="caution">
    <text evidence="1">The sequence shown here is derived from an EMBL/GenBank/DDBJ whole genome shotgun (WGS) entry which is preliminary data.</text>
</comment>